<dbReference type="EMBL" id="JH767137">
    <property type="protein sequence ID" value="EQC40260.1"/>
    <property type="molecule type" value="Genomic_DNA"/>
</dbReference>
<name>T0R1P3_SAPDV</name>
<proteinExistence type="predicted"/>
<dbReference type="eggNOG" id="ENOG502SGRW">
    <property type="taxonomic scope" value="Eukaryota"/>
</dbReference>
<keyword evidence="2" id="KW-1185">Reference proteome</keyword>
<dbReference type="AlphaFoldDB" id="T0R1P3"/>
<dbReference type="Proteomes" id="UP000030762">
    <property type="component" value="Unassembled WGS sequence"/>
</dbReference>
<dbReference type="OMA" id="MILTIQR"/>
<evidence type="ECO:0000313" key="1">
    <source>
        <dbReference type="EMBL" id="EQC40260.1"/>
    </source>
</evidence>
<sequence>MLAAASTPTCKYTYKPCSHPRSVKRNGTLHLLCEFHRNKANAIQQAYAAKKRQKRDEARSSISTVEDVGNAVLDTLDWAFLDEMILTIQRDIDPLFPCT</sequence>
<protein>
    <submittedName>
        <fullName evidence="1">Uncharacterized protein</fullName>
    </submittedName>
</protein>
<dbReference type="GeneID" id="19943633"/>
<accession>T0R1P3</accession>
<dbReference type="InParanoid" id="T0R1P3"/>
<evidence type="ECO:0000313" key="2">
    <source>
        <dbReference type="Proteomes" id="UP000030762"/>
    </source>
</evidence>
<gene>
    <name evidence="1" type="ORF">SDRG_02906</name>
</gene>
<reference evidence="1 2" key="1">
    <citation type="submission" date="2012-04" db="EMBL/GenBank/DDBJ databases">
        <title>The Genome Sequence of Saprolegnia declina VS20.</title>
        <authorList>
            <consortium name="The Broad Institute Genome Sequencing Platform"/>
            <person name="Russ C."/>
            <person name="Nusbaum C."/>
            <person name="Tyler B."/>
            <person name="van West P."/>
            <person name="Dieguez-Uribeondo J."/>
            <person name="de Bruijn I."/>
            <person name="Tripathy S."/>
            <person name="Jiang R."/>
            <person name="Young S.K."/>
            <person name="Zeng Q."/>
            <person name="Gargeya S."/>
            <person name="Fitzgerald M."/>
            <person name="Haas B."/>
            <person name="Abouelleil A."/>
            <person name="Alvarado L."/>
            <person name="Arachchi H.M."/>
            <person name="Berlin A."/>
            <person name="Chapman S.B."/>
            <person name="Goldberg J."/>
            <person name="Griggs A."/>
            <person name="Gujja S."/>
            <person name="Hansen M."/>
            <person name="Howarth C."/>
            <person name="Imamovic A."/>
            <person name="Larimer J."/>
            <person name="McCowen C."/>
            <person name="Montmayeur A."/>
            <person name="Murphy C."/>
            <person name="Neiman D."/>
            <person name="Pearson M."/>
            <person name="Priest M."/>
            <person name="Roberts A."/>
            <person name="Saif S."/>
            <person name="Shea T."/>
            <person name="Sisk P."/>
            <person name="Sykes S."/>
            <person name="Wortman J."/>
            <person name="Nusbaum C."/>
            <person name="Birren B."/>
        </authorList>
    </citation>
    <scope>NUCLEOTIDE SEQUENCE [LARGE SCALE GENOMIC DNA]</scope>
    <source>
        <strain evidence="1 2">VS20</strain>
    </source>
</reference>
<dbReference type="VEuPathDB" id="FungiDB:SDRG_02906"/>
<dbReference type="OrthoDB" id="79600at2759"/>
<dbReference type="RefSeq" id="XP_008606734.1">
    <property type="nucleotide sequence ID" value="XM_008608512.1"/>
</dbReference>
<organism evidence="1 2">
    <name type="scientific">Saprolegnia diclina (strain VS20)</name>
    <dbReference type="NCBI Taxonomy" id="1156394"/>
    <lineage>
        <taxon>Eukaryota</taxon>
        <taxon>Sar</taxon>
        <taxon>Stramenopiles</taxon>
        <taxon>Oomycota</taxon>
        <taxon>Saprolegniomycetes</taxon>
        <taxon>Saprolegniales</taxon>
        <taxon>Saprolegniaceae</taxon>
        <taxon>Saprolegnia</taxon>
    </lineage>
</organism>